<protein>
    <submittedName>
        <fullName evidence="1">DNA primase</fullName>
    </submittedName>
</protein>
<name>A0A5B9NC79_9CAUD</name>
<reference evidence="2" key="2">
    <citation type="submission" date="2019-05" db="EMBL/GenBank/DDBJ databases">
        <title>The Complete Genome of Xanthomonas Phage Pagan.</title>
        <authorList>
            <person name="Russo M."/>
            <person name="Le T."/>
            <person name="Moreland R."/>
            <person name="Gonzalez C."/>
            <person name="Liu M."/>
            <person name="Ramsey J."/>
        </authorList>
    </citation>
    <scope>NUCLEOTIDE SEQUENCE [LARGE SCALE GENOMIC DNA]</scope>
</reference>
<evidence type="ECO:0000313" key="2">
    <source>
        <dbReference type="Proteomes" id="UP000323559"/>
    </source>
</evidence>
<gene>
    <name evidence="1" type="ORF">CPT_Pagan_017</name>
</gene>
<dbReference type="Proteomes" id="UP000323559">
    <property type="component" value="Segment"/>
</dbReference>
<reference evidence="1 2" key="1">
    <citation type="journal article" date="2019" name="Microbiol. Resour. Announc.">
        <title>Complete Genome Sequence of Xanthomonas Phage Pagan.</title>
        <authorList>
            <person name="Russo M."/>
            <person name="Le T."/>
            <person name="Moreland R."/>
            <person name="Gonzalez C.F."/>
            <person name="Liu M."/>
            <person name="Ramsey J."/>
        </authorList>
    </citation>
    <scope>NUCLEOTIDE SEQUENCE [LARGE SCALE GENOMIC DNA]</scope>
</reference>
<accession>A0A5B9NC79</accession>
<dbReference type="EMBL" id="MK903278">
    <property type="protein sequence ID" value="QEG09620.1"/>
    <property type="molecule type" value="Genomic_DNA"/>
</dbReference>
<dbReference type="Gene3D" id="3.40.1360.10">
    <property type="match status" value="1"/>
</dbReference>
<organism evidence="1 2">
    <name type="scientific">Xanthomonas phage Pagan</name>
    <dbReference type="NCBI Taxonomy" id="2591104"/>
    <lineage>
        <taxon>Viruses</taxon>
        <taxon>Duplodnaviria</taxon>
        <taxon>Heunggongvirae</taxon>
        <taxon>Uroviricota</taxon>
        <taxon>Caudoviricetes</taxon>
        <taxon>Autographivirales</taxon>
        <taxon>Autonotataviridae</taxon>
        <taxon>Gujervirinae</taxon>
        <taxon>Pradovirus</taxon>
        <taxon>Pradovirus pagan</taxon>
        <taxon>Pradovirus Xc10</taxon>
    </lineage>
</organism>
<keyword evidence="2" id="KW-1185">Reference proteome</keyword>
<dbReference type="InterPro" id="IPR034154">
    <property type="entry name" value="TOPRIM_DnaG/twinkle"/>
</dbReference>
<proteinExistence type="predicted"/>
<dbReference type="CDD" id="cd01029">
    <property type="entry name" value="TOPRIM_primases"/>
    <property type="match status" value="1"/>
</dbReference>
<evidence type="ECO:0000313" key="1">
    <source>
        <dbReference type="EMBL" id="QEG09620.1"/>
    </source>
</evidence>
<sequence>MSETLPDSDWLHHAERLQVGHRTRVPHDCGEGTPLLITREHDKSTAFCFRCGGTGFKREHESIEAKLSRIHAEQTSERRVRATVELPEPRVYDTREWPLDAKVWFFKMGLSLQMIETLRLYWCPSIGRVVLPITEGDNVVYWTARSTSRQPKWLTPDVPKDGLVARYGVGKGDTIVLCEDPLSAFKVGQCTEAWSLLGTKLHNKVLKQLTDRGQRVATWLDDDRGRSNGSNPGQDSARVIAARLRAFGLDYRNITSPRDPKYYPTDYIEEKLRG</sequence>